<dbReference type="EMBL" id="QGEG01000002">
    <property type="protein sequence ID" value="PWL38156.1"/>
    <property type="molecule type" value="Genomic_DNA"/>
</dbReference>
<feature type="signal peptide" evidence="8">
    <location>
        <begin position="1"/>
        <end position="18"/>
    </location>
</feature>
<keyword evidence="10" id="KW-1185">Reference proteome</keyword>
<evidence type="ECO:0000313" key="9">
    <source>
        <dbReference type="EMBL" id="PWL38156.1"/>
    </source>
</evidence>
<evidence type="ECO:0000256" key="6">
    <source>
        <dbReference type="ARBA" id="ARBA00023136"/>
    </source>
</evidence>
<keyword evidence="7" id="KW-0998">Cell outer membrane</keyword>
<evidence type="ECO:0000256" key="7">
    <source>
        <dbReference type="ARBA" id="ARBA00023237"/>
    </source>
</evidence>
<name>A0A316KWX7_9FLAO</name>
<keyword evidence="5 8" id="KW-0732">Signal</keyword>
<feature type="chain" id="PRO_5016377660" evidence="8">
    <location>
        <begin position="19"/>
        <end position="499"/>
    </location>
</feature>
<evidence type="ECO:0000256" key="3">
    <source>
        <dbReference type="ARBA" id="ARBA00022452"/>
    </source>
</evidence>
<evidence type="ECO:0000313" key="10">
    <source>
        <dbReference type="Proteomes" id="UP000245762"/>
    </source>
</evidence>
<dbReference type="PANTHER" id="PTHR35093:SF8">
    <property type="entry name" value="OUTER MEMBRANE PROTEIN NMB0088-RELATED"/>
    <property type="match status" value="1"/>
</dbReference>
<protein>
    <submittedName>
        <fullName evidence="9">Aromatic hydrocarbon degradation protein</fullName>
    </submittedName>
</protein>
<dbReference type="RefSeq" id="WP_109661870.1">
    <property type="nucleotide sequence ID" value="NZ_QGEG01000002.1"/>
</dbReference>
<comment type="similarity">
    <text evidence="2">Belongs to the OmpP1/FadL family.</text>
</comment>
<keyword evidence="4" id="KW-0812">Transmembrane</keyword>
<evidence type="ECO:0000256" key="5">
    <source>
        <dbReference type="ARBA" id="ARBA00022729"/>
    </source>
</evidence>
<dbReference type="GO" id="GO:0015483">
    <property type="term" value="F:long-chain fatty acid transporting porin activity"/>
    <property type="evidence" value="ECO:0007669"/>
    <property type="project" value="TreeGrafter"/>
</dbReference>
<dbReference type="InterPro" id="IPR005017">
    <property type="entry name" value="OMPP1/FadL/TodX"/>
</dbReference>
<dbReference type="AlphaFoldDB" id="A0A316KWX7"/>
<comment type="subcellular location">
    <subcellularLocation>
        <location evidence="1">Cell outer membrane</location>
        <topology evidence="1">Multi-pass membrane protein</topology>
    </subcellularLocation>
</comment>
<dbReference type="GO" id="GO:0009279">
    <property type="term" value="C:cell outer membrane"/>
    <property type="evidence" value="ECO:0007669"/>
    <property type="project" value="UniProtKB-SubCell"/>
</dbReference>
<evidence type="ECO:0000256" key="1">
    <source>
        <dbReference type="ARBA" id="ARBA00004571"/>
    </source>
</evidence>
<evidence type="ECO:0000256" key="8">
    <source>
        <dbReference type="SAM" id="SignalP"/>
    </source>
</evidence>
<dbReference type="Proteomes" id="UP000245762">
    <property type="component" value="Unassembled WGS sequence"/>
</dbReference>
<sequence length="499" mass="54875">MKRISTFIMVLACALASAQNINDVLRYSTENIQGTARFQSMSGAFGALGGDLSSLNVNPAGSAVFNHSQLTVSGSNYNRSNDALFGNSLRNTDINSLELNQVGGVFVFKSSDSPWKKLALAFNYDLVQNFDDEFVVSGNTNQGIDNYFLNFAQGQALGPLRIQQGEFIEDAYLDIGSNIGFGAQQAFLGFQAGIIEPTVDEDTNTSYFSNAQYSSVNQDYLQSTTGYNSKFTVNFAGQYQENLYLGASLNFHTVLYDRLTLLDENGYDADSPVQFTTFDNLLHTEGYGFSFSLGGIAKLNDNIRVGGSYQSPTWYELTDDTSQRINSTLAEQDIDFINFSIVNLFEEYRIKTPAKLTGSVAVVFGKDGLLSFDYGYQDMSQAELRPTTDPSFVSENDFIAGQLGVVNTYRVGGEYRIDEVSLRAGYRYESSPYENGDMISDLNGYSGGIGYNFGGSRLDLAVNRTEQDVNTLLFDAGINSSAMINRINTNVTLGYTLKF</sequence>
<comment type="caution">
    <text evidence="9">The sequence shown here is derived from an EMBL/GenBank/DDBJ whole genome shotgun (WGS) entry which is preliminary data.</text>
</comment>
<accession>A0A316KWX7</accession>
<keyword evidence="3" id="KW-1134">Transmembrane beta strand</keyword>
<keyword evidence="6" id="KW-0472">Membrane</keyword>
<dbReference type="PANTHER" id="PTHR35093">
    <property type="entry name" value="OUTER MEMBRANE PROTEIN NMB0088-RELATED"/>
    <property type="match status" value="1"/>
</dbReference>
<evidence type="ECO:0000256" key="4">
    <source>
        <dbReference type="ARBA" id="ARBA00022692"/>
    </source>
</evidence>
<reference evidence="9 10" key="1">
    <citation type="submission" date="2018-05" db="EMBL/GenBank/DDBJ databases">
        <title>Complete genome sequence of Flagellimonas aquimarina ECD12 isolated from seaweed Ecklonia cava.</title>
        <authorList>
            <person name="Choi S."/>
            <person name="Seong C."/>
        </authorList>
    </citation>
    <scope>NUCLEOTIDE SEQUENCE [LARGE SCALE GENOMIC DNA]</scope>
    <source>
        <strain evidence="9 10">ECD12</strain>
    </source>
</reference>
<evidence type="ECO:0000256" key="2">
    <source>
        <dbReference type="ARBA" id="ARBA00008163"/>
    </source>
</evidence>
<dbReference type="SUPFAM" id="SSF56935">
    <property type="entry name" value="Porins"/>
    <property type="match status" value="1"/>
</dbReference>
<organism evidence="9 10">
    <name type="scientific">Flagellimonas aquimarina</name>
    <dbReference type="NCBI Taxonomy" id="2201895"/>
    <lineage>
        <taxon>Bacteria</taxon>
        <taxon>Pseudomonadati</taxon>
        <taxon>Bacteroidota</taxon>
        <taxon>Flavobacteriia</taxon>
        <taxon>Flavobacteriales</taxon>
        <taxon>Flavobacteriaceae</taxon>
        <taxon>Flagellimonas</taxon>
    </lineage>
</organism>
<dbReference type="Pfam" id="PF03349">
    <property type="entry name" value="Toluene_X"/>
    <property type="match status" value="1"/>
</dbReference>
<dbReference type="Gene3D" id="2.40.160.60">
    <property type="entry name" value="Outer membrane protein transport protein (OMPP1/FadL/TodX)"/>
    <property type="match status" value="1"/>
</dbReference>
<dbReference type="OrthoDB" id="9765571at2"/>
<gene>
    <name evidence="9" type="ORF">DKG77_07670</name>
</gene>
<proteinExistence type="inferred from homology"/>